<dbReference type="AlphaFoldDB" id="A0A091LYT7"/>
<proteinExistence type="predicted"/>
<feature type="non-terminal residue" evidence="1">
    <location>
        <position position="1"/>
    </location>
</feature>
<feature type="non-terminal residue" evidence="1">
    <location>
        <position position="53"/>
    </location>
</feature>
<protein>
    <submittedName>
        <fullName evidence="1">Uncharacterized protein</fullName>
    </submittedName>
</protein>
<gene>
    <name evidence="1" type="ORF">N323_01684</name>
</gene>
<dbReference type="OrthoDB" id="9318584at2759"/>
<reference evidence="1 2" key="1">
    <citation type="submission" date="2014-04" db="EMBL/GenBank/DDBJ databases">
        <title>Genome evolution of avian class.</title>
        <authorList>
            <person name="Zhang G."/>
            <person name="Li C."/>
        </authorList>
    </citation>
    <scope>NUCLEOTIDE SEQUENCE [LARGE SCALE GENOMIC DNA]</scope>
    <source>
        <strain evidence="1">BGI_N323</strain>
    </source>
</reference>
<organism evidence="1 2">
    <name type="scientific">Cathartes aura</name>
    <name type="common">Turkey vulture</name>
    <name type="synonym">Vultur aura</name>
    <dbReference type="NCBI Taxonomy" id="43455"/>
    <lineage>
        <taxon>Eukaryota</taxon>
        <taxon>Metazoa</taxon>
        <taxon>Chordata</taxon>
        <taxon>Craniata</taxon>
        <taxon>Vertebrata</taxon>
        <taxon>Euteleostomi</taxon>
        <taxon>Archelosauria</taxon>
        <taxon>Archosauria</taxon>
        <taxon>Dinosauria</taxon>
        <taxon>Saurischia</taxon>
        <taxon>Theropoda</taxon>
        <taxon>Coelurosauria</taxon>
        <taxon>Aves</taxon>
        <taxon>Neognathae</taxon>
        <taxon>Neoaves</taxon>
        <taxon>Telluraves</taxon>
        <taxon>Accipitrimorphae</taxon>
        <taxon>Accipitriformes</taxon>
        <taxon>Cathartidae</taxon>
        <taxon>Cathartes</taxon>
    </lineage>
</organism>
<accession>A0A091LYT7</accession>
<evidence type="ECO:0000313" key="1">
    <source>
        <dbReference type="EMBL" id="KFP51476.1"/>
    </source>
</evidence>
<name>A0A091LYT7_CATAU</name>
<dbReference type="EMBL" id="KL302082">
    <property type="protein sequence ID" value="KFP51476.1"/>
    <property type="molecule type" value="Genomic_DNA"/>
</dbReference>
<dbReference type="Proteomes" id="UP000053745">
    <property type="component" value="Unassembled WGS sequence"/>
</dbReference>
<keyword evidence="2" id="KW-1185">Reference proteome</keyword>
<sequence length="53" mass="6340">NGHTLKHRRFPLNIRKHFFTVKVTEHWHRLPREVVESPSLEILKSRLDTVLGN</sequence>
<evidence type="ECO:0000313" key="2">
    <source>
        <dbReference type="Proteomes" id="UP000053745"/>
    </source>
</evidence>